<sequence length="76" mass="8697">MRTFDLDFGEHLGEIFADSRLDRAVTYHESRTASDGDSNKEEDMGSQLVDWEVVQLDKRCGGLGIRDLRMQSNDEM</sequence>
<dbReference type="Proteomes" id="UP000004994">
    <property type="component" value="Chromosome 7"/>
</dbReference>
<reference evidence="1" key="2">
    <citation type="submission" date="2019-01" db="UniProtKB">
        <authorList>
            <consortium name="EnsemblPlants"/>
        </authorList>
    </citation>
    <scope>IDENTIFICATION</scope>
    <source>
        <strain evidence="1">cv. Heinz 1706</strain>
    </source>
</reference>
<dbReference type="InParanoid" id="A0A3Q7HB28"/>
<accession>A0A3Q7HB28</accession>
<organism evidence="1">
    <name type="scientific">Solanum lycopersicum</name>
    <name type="common">Tomato</name>
    <name type="synonym">Lycopersicon esculentum</name>
    <dbReference type="NCBI Taxonomy" id="4081"/>
    <lineage>
        <taxon>Eukaryota</taxon>
        <taxon>Viridiplantae</taxon>
        <taxon>Streptophyta</taxon>
        <taxon>Embryophyta</taxon>
        <taxon>Tracheophyta</taxon>
        <taxon>Spermatophyta</taxon>
        <taxon>Magnoliopsida</taxon>
        <taxon>eudicotyledons</taxon>
        <taxon>Gunneridae</taxon>
        <taxon>Pentapetalae</taxon>
        <taxon>asterids</taxon>
        <taxon>lamiids</taxon>
        <taxon>Solanales</taxon>
        <taxon>Solanaceae</taxon>
        <taxon>Solanoideae</taxon>
        <taxon>Solaneae</taxon>
        <taxon>Solanum</taxon>
        <taxon>Solanum subgen. Lycopersicon</taxon>
    </lineage>
</organism>
<proteinExistence type="predicted"/>
<dbReference type="Gramene" id="Solyc07g039545.1.1">
    <property type="protein sequence ID" value="Solyc07g039545.1.1"/>
    <property type="gene ID" value="Solyc07g039545.1"/>
</dbReference>
<evidence type="ECO:0000313" key="2">
    <source>
        <dbReference type="Proteomes" id="UP000004994"/>
    </source>
</evidence>
<dbReference type="EnsemblPlants" id="Solyc07g039545.1.1">
    <property type="protein sequence ID" value="Solyc07g039545.1.1"/>
    <property type="gene ID" value="Solyc07g039545.1"/>
</dbReference>
<reference evidence="1" key="1">
    <citation type="journal article" date="2012" name="Nature">
        <title>The tomato genome sequence provides insights into fleshy fruit evolution.</title>
        <authorList>
            <consortium name="Tomato Genome Consortium"/>
        </authorList>
    </citation>
    <scope>NUCLEOTIDE SEQUENCE [LARGE SCALE GENOMIC DNA]</scope>
    <source>
        <strain evidence="1">cv. Heinz 1706</strain>
    </source>
</reference>
<protein>
    <submittedName>
        <fullName evidence="1">Uncharacterized protein</fullName>
    </submittedName>
</protein>
<evidence type="ECO:0000313" key="1">
    <source>
        <dbReference type="EnsemblPlants" id="Solyc07g039545.1.1"/>
    </source>
</evidence>
<keyword evidence="2" id="KW-1185">Reference proteome</keyword>
<dbReference type="AlphaFoldDB" id="A0A3Q7HB28"/>
<name>A0A3Q7HB28_SOLLC</name>